<name>A0ABT0B9D8_9SPHN</name>
<dbReference type="EMBL" id="JALHLF010000006">
    <property type="protein sequence ID" value="MCJ2181685.1"/>
    <property type="molecule type" value="Genomic_DNA"/>
</dbReference>
<dbReference type="Proteomes" id="UP001162881">
    <property type="component" value="Unassembled WGS sequence"/>
</dbReference>
<reference evidence="2" key="1">
    <citation type="submission" date="2022-03" db="EMBL/GenBank/DDBJ databases">
        <title>Identification of a novel bacterium isolated from mangrove sediments.</title>
        <authorList>
            <person name="Pan X."/>
        </authorList>
    </citation>
    <scope>NUCLEOTIDE SEQUENCE</scope>
    <source>
        <strain evidence="2">B1949</strain>
    </source>
</reference>
<feature type="region of interest" description="Disordered" evidence="1">
    <location>
        <begin position="72"/>
        <end position="93"/>
    </location>
</feature>
<evidence type="ECO:0008006" key="4">
    <source>
        <dbReference type="Google" id="ProtNLM"/>
    </source>
</evidence>
<organism evidence="2 3">
    <name type="scientific">Novosphingobium organovorum</name>
    <dbReference type="NCBI Taxonomy" id="2930092"/>
    <lineage>
        <taxon>Bacteria</taxon>
        <taxon>Pseudomonadati</taxon>
        <taxon>Pseudomonadota</taxon>
        <taxon>Alphaproteobacteria</taxon>
        <taxon>Sphingomonadales</taxon>
        <taxon>Sphingomonadaceae</taxon>
        <taxon>Novosphingobium</taxon>
    </lineage>
</organism>
<evidence type="ECO:0000313" key="2">
    <source>
        <dbReference type="EMBL" id="MCJ2181685.1"/>
    </source>
</evidence>
<protein>
    <recommendedName>
        <fullName evidence="4">Secreted protein</fullName>
    </recommendedName>
</protein>
<gene>
    <name evidence="2" type="ORF">MTR62_03030</name>
</gene>
<comment type="caution">
    <text evidence="2">The sequence shown here is derived from an EMBL/GenBank/DDBJ whole genome shotgun (WGS) entry which is preliminary data.</text>
</comment>
<dbReference type="RefSeq" id="WP_244016818.1">
    <property type="nucleotide sequence ID" value="NZ_JALHLF010000006.1"/>
</dbReference>
<evidence type="ECO:0000256" key="1">
    <source>
        <dbReference type="SAM" id="MobiDB-lite"/>
    </source>
</evidence>
<accession>A0ABT0B9D8</accession>
<feature type="compositionally biased region" description="Polar residues" evidence="1">
    <location>
        <begin position="72"/>
        <end position="84"/>
    </location>
</feature>
<proteinExistence type="predicted"/>
<keyword evidence="3" id="KW-1185">Reference proteome</keyword>
<evidence type="ECO:0000313" key="3">
    <source>
        <dbReference type="Proteomes" id="UP001162881"/>
    </source>
</evidence>
<sequence>MSRIHKRQGARAGISLKTMSMHFAVVTLAVTAGLAMFADDERTPDVGGGAAIAQASTTARPDAISRAVHGESANSIVNRTNETPGSFGPDEGPSAASANYGYAQSAGAGYEMGSTLPPGLSPYALPTSLPPGMTLEQWLALKENMGEMQTAGLPQVVLSAADVQTLNANGASQPPAPSSH</sequence>